<dbReference type="PANTHER" id="PTHR11003:SF324">
    <property type="entry name" value="POTASSIUM CHANNEL DOMAIN-CONTAINING PROTEIN"/>
    <property type="match status" value="1"/>
</dbReference>
<dbReference type="GO" id="GO:0015271">
    <property type="term" value="F:outward rectifier potassium channel activity"/>
    <property type="evidence" value="ECO:0007669"/>
    <property type="project" value="TreeGrafter"/>
</dbReference>
<evidence type="ECO:0000256" key="6">
    <source>
        <dbReference type="ARBA" id="ARBA00023136"/>
    </source>
</evidence>
<keyword evidence="3 8" id="KW-0812">Transmembrane</keyword>
<evidence type="ECO:0000256" key="5">
    <source>
        <dbReference type="ARBA" id="ARBA00023065"/>
    </source>
</evidence>
<evidence type="ECO:0000256" key="7">
    <source>
        <dbReference type="ARBA" id="ARBA00023303"/>
    </source>
</evidence>
<keyword evidence="2 8" id="KW-0813">Transport</keyword>
<keyword evidence="6 9" id="KW-0472">Membrane</keyword>
<proteinExistence type="inferred from homology"/>
<dbReference type="Gene3D" id="1.10.287.70">
    <property type="match status" value="1"/>
</dbReference>
<evidence type="ECO:0000256" key="4">
    <source>
        <dbReference type="ARBA" id="ARBA00022989"/>
    </source>
</evidence>
<feature type="transmembrane region" description="Helical" evidence="9">
    <location>
        <begin position="144"/>
        <end position="162"/>
    </location>
</feature>
<dbReference type="Proteomes" id="UP000036681">
    <property type="component" value="Unplaced"/>
</dbReference>
<dbReference type="InterPro" id="IPR013099">
    <property type="entry name" value="K_chnl_dom"/>
</dbReference>
<dbReference type="GO" id="GO:0022841">
    <property type="term" value="F:potassium ion leak channel activity"/>
    <property type="evidence" value="ECO:0007669"/>
    <property type="project" value="TreeGrafter"/>
</dbReference>
<feature type="transmembrane region" description="Helical" evidence="9">
    <location>
        <begin position="278"/>
        <end position="299"/>
    </location>
</feature>
<sequence length="332" mass="38358">MFWNIIVLKYDEWRLHHLFLLIILLLYSVIGAVSFIAFEQPNELAKRAHAKAYSLRRSEFAKLRLFRELKYAQAYHRKIIAKPSARSFKELRSMIVRYDRRMRFGIEKDAPLKWTLWGGLYYSGTVYTTIGYGDMATETVGGRVFTMFYAAAGIPLVITILNDWGSLLFCIMQNLWINNLRHIANKVKSVFMFSNRKETIFQTNKDDIVSVEWDSIESEAAESLPLTAALLMLIFWVVLCASIFCIFEEWSLFESIYFFFVSLTTIGFGDLTPNHQVAVGNFVLILLGLSVVSMSINIIQLQVELMFERIVKSIDRDFKTKIIGSLSISKVR</sequence>
<comment type="similarity">
    <text evidence="8">Belongs to the two pore domain potassium channel (TC 1.A.1.8) family.</text>
</comment>
<organism evidence="11 12">
    <name type="scientific">Ascaris lumbricoides</name>
    <name type="common">Giant roundworm</name>
    <dbReference type="NCBI Taxonomy" id="6252"/>
    <lineage>
        <taxon>Eukaryota</taxon>
        <taxon>Metazoa</taxon>
        <taxon>Ecdysozoa</taxon>
        <taxon>Nematoda</taxon>
        <taxon>Chromadorea</taxon>
        <taxon>Rhabditida</taxon>
        <taxon>Spirurina</taxon>
        <taxon>Ascaridomorpha</taxon>
        <taxon>Ascaridoidea</taxon>
        <taxon>Ascarididae</taxon>
        <taxon>Ascaris</taxon>
    </lineage>
</organism>
<feature type="transmembrane region" description="Helical" evidence="9">
    <location>
        <begin position="226"/>
        <end position="247"/>
    </location>
</feature>
<name>A0A0M3IBX0_ASCLU</name>
<dbReference type="GO" id="GO:0005886">
    <property type="term" value="C:plasma membrane"/>
    <property type="evidence" value="ECO:0007669"/>
    <property type="project" value="TreeGrafter"/>
</dbReference>
<evidence type="ECO:0000313" key="11">
    <source>
        <dbReference type="Proteomes" id="UP000036681"/>
    </source>
</evidence>
<comment type="subcellular location">
    <subcellularLocation>
        <location evidence="1">Membrane</location>
        <topology evidence="1">Multi-pass membrane protein</topology>
    </subcellularLocation>
</comment>
<dbReference type="GO" id="GO:0030322">
    <property type="term" value="P:stabilization of membrane potential"/>
    <property type="evidence" value="ECO:0007669"/>
    <property type="project" value="TreeGrafter"/>
</dbReference>
<reference evidence="12" key="1">
    <citation type="submission" date="2017-02" db="UniProtKB">
        <authorList>
            <consortium name="WormBaseParasite"/>
        </authorList>
    </citation>
    <scope>IDENTIFICATION</scope>
</reference>
<evidence type="ECO:0000256" key="8">
    <source>
        <dbReference type="RuleBase" id="RU003857"/>
    </source>
</evidence>
<keyword evidence="7 8" id="KW-0407">Ion channel</keyword>
<keyword evidence="11" id="KW-1185">Reference proteome</keyword>
<keyword evidence="4 9" id="KW-1133">Transmembrane helix</keyword>
<feature type="domain" description="Potassium channel" evidence="10">
    <location>
        <begin position="108"/>
        <end position="168"/>
    </location>
</feature>
<evidence type="ECO:0000259" key="10">
    <source>
        <dbReference type="Pfam" id="PF07885"/>
    </source>
</evidence>
<dbReference type="Pfam" id="PF07885">
    <property type="entry name" value="Ion_trans_2"/>
    <property type="match status" value="2"/>
</dbReference>
<evidence type="ECO:0000256" key="3">
    <source>
        <dbReference type="ARBA" id="ARBA00022692"/>
    </source>
</evidence>
<dbReference type="PANTHER" id="PTHR11003">
    <property type="entry name" value="POTASSIUM CHANNEL, SUBFAMILY K"/>
    <property type="match status" value="1"/>
</dbReference>
<feature type="transmembrane region" description="Helical" evidence="9">
    <location>
        <begin position="18"/>
        <end position="38"/>
    </location>
</feature>
<dbReference type="WBParaSite" id="ALUE_0001529001-mRNA-1">
    <property type="protein sequence ID" value="ALUE_0001529001-mRNA-1"/>
    <property type="gene ID" value="ALUE_0001529001"/>
</dbReference>
<accession>A0A0M3IBX0</accession>
<dbReference type="AlphaFoldDB" id="A0A0M3IBX0"/>
<dbReference type="PRINTS" id="PR01333">
    <property type="entry name" value="2POREKCHANEL"/>
</dbReference>
<keyword evidence="5 8" id="KW-0406">Ion transport</keyword>
<dbReference type="SUPFAM" id="SSF81324">
    <property type="entry name" value="Voltage-gated potassium channels"/>
    <property type="match status" value="2"/>
</dbReference>
<protein>
    <submittedName>
        <fullName evidence="12">Two pore domain potassium channel</fullName>
    </submittedName>
</protein>
<dbReference type="InterPro" id="IPR003280">
    <property type="entry name" value="2pore_dom_K_chnl"/>
</dbReference>
<evidence type="ECO:0000313" key="12">
    <source>
        <dbReference type="WBParaSite" id="ALUE_0001529001-mRNA-1"/>
    </source>
</evidence>
<evidence type="ECO:0000256" key="2">
    <source>
        <dbReference type="ARBA" id="ARBA00022448"/>
    </source>
</evidence>
<evidence type="ECO:0000256" key="1">
    <source>
        <dbReference type="ARBA" id="ARBA00004141"/>
    </source>
</evidence>
<feature type="domain" description="Potassium channel" evidence="10">
    <location>
        <begin position="232"/>
        <end position="300"/>
    </location>
</feature>
<evidence type="ECO:0000256" key="9">
    <source>
        <dbReference type="SAM" id="Phobius"/>
    </source>
</evidence>